<dbReference type="OrthoDB" id="8962263at2759"/>
<keyword evidence="3" id="KW-1185">Reference proteome</keyword>
<gene>
    <name evidence="2" type="ORF">SKAU_G00137220</name>
</gene>
<evidence type="ECO:0000256" key="1">
    <source>
        <dbReference type="SAM" id="MobiDB-lite"/>
    </source>
</evidence>
<organism evidence="2 3">
    <name type="scientific">Synaphobranchus kaupii</name>
    <name type="common">Kaup's arrowtooth eel</name>
    <dbReference type="NCBI Taxonomy" id="118154"/>
    <lineage>
        <taxon>Eukaryota</taxon>
        <taxon>Metazoa</taxon>
        <taxon>Chordata</taxon>
        <taxon>Craniata</taxon>
        <taxon>Vertebrata</taxon>
        <taxon>Euteleostomi</taxon>
        <taxon>Actinopterygii</taxon>
        <taxon>Neopterygii</taxon>
        <taxon>Teleostei</taxon>
        <taxon>Anguilliformes</taxon>
        <taxon>Synaphobranchidae</taxon>
        <taxon>Synaphobranchus</taxon>
    </lineage>
</organism>
<evidence type="ECO:0000313" key="2">
    <source>
        <dbReference type="EMBL" id="KAJ8364891.1"/>
    </source>
</evidence>
<name>A0A9Q1FS67_SYNKA</name>
<dbReference type="Proteomes" id="UP001152622">
    <property type="component" value="Chromosome 4"/>
</dbReference>
<proteinExistence type="predicted"/>
<evidence type="ECO:0000313" key="3">
    <source>
        <dbReference type="Proteomes" id="UP001152622"/>
    </source>
</evidence>
<dbReference type="AlphaFoldDB" id="A0A9Q1FS67"/>
<comment type="caution">
    <text evidence="2">The sequence shown here is derived from an EMBL/GenBank/DDBJ whole genome shotgun (WGS) entry which is preliminary data.</text>
</comment>
<dbReference type="EMBL" id="JAINUF010000004">
    <property type="protein sequence ID" value="KAJ8364891.1"/>
    <property type="molecule type" value="Genomic_DNA"/>
</dbReference>
<sequence length="118" mass="13005">MDELDDVAVSILRAANISEGIMGTLSREDLRDLFPGPENFLRRKAVWRTCHGVSEEESARDDSKPMGSSTAVNESPLPLTSTPVKGCPAEYTNPGKVVKLSFPEYVLHTDTELERTIL</sequence>
<reference evidence="2" key="1">
    <citation type="journal article" date="2023" name="Science">
        <title>Genome structures resolve the early diversification of teleost fishes.</title>
        <authorList>
            <person name="Parey E."/>
            <person name="Louis A."/>
            <person name="Montfort J."/>
            <person name="Bouchez O."/>
            <person name="Roques C."/>
            <person name="Iampietro C."/>
            <person name="Lluch J."/>
            <person name="Castinel A."/>
            <person name="Donnadieu C."/>
            <person name="Desvignes T."/>
            <person name="Floi Bucao C."/>
            <person name="Jouanno E."/>
            <person name="Wen M."/>
            <person name="Mejri S."/>
            <person name="Dirks R."/>
            <person name="Jansen H."/>
            <person name="Henkel C."/>
            <person name="Chen W.J."/>
            <person name="Zahm M."/>
            <person name="Cabau C."/>
            <person name="Klopp C."/>
            <person name="Thompson A.W."/>
            <person name="Robinson-Rechavi M."/>
            <person name="Braasch I."/>
            <person name="Lecointre G."/>
            <person name="Bobe J."/>
            <person name="Postlethwait J.H."/>
            <person name="Berthelot C."/>
            <person name="Roest Crollius H."/>
            <person name="Guiguen Y."/>
        </authorList>
    </citation>
    <scope>NUCLEOTIDE SEQUENCE</scope>
    <source>
        <strain evidence="2">WJC10195</strain>
    </source>
</reference>
<feature type="compositionally biased region" description="Polar residues" evidence="1">
    <location>
        <begin position="66"/>
        <end position="83"/>
    </location>
</feature>
<feature type="region of interest" description="Disordered" evidence="1">
    <location>
        <begin position="52"/>
        <end position="86"/>
    </location>
</feature>
<protein>
    <submittedName>
        <fullName evidence="2">Uncharacterized protein</fullName>
    </submittedName>
</protein>
<accession>A0A9Q1FS67</accession>